<dbReference type="WBParaSite" id="PgR049_g034_t07">
    <property type="protein sequence ID" value="PgR049_g034_t07"/>
    <property type="gene ID" value="PgR049_g034"/>
</dbReference>
<organism evidence="1 2">
    <name type="scientific">Parascaris univalens</name>
    <name type="common">Nematode worm</name>
    <dbReference type="NCBI Taxonomy" id="6257"/>
    <lineage>
        <taxon>Eukaryota</taxon>
        <taxon>Metazoa</taxon>
        <taxon>Ecdysozoa</taxon>
        <taxon>Nematoda</taxon>
        <taxon>Chromadorea</taxon>
        <taxon>Rhabditida</taxon>
        <taxon>Spirurina</taxon>
        <taxon>Ascaridomorpha</taxon>
        <taxon>Ascaridoidea</taxon>
        <taxon>Ascarididae</taxon>
        <taxon>Parascaris</taxon>
    </lineage>
</organism>
<sequence>AIADERSTGEPLLLIISENSNPISSSIVRNDEVSPFDGVAPIQQFSIAQLL</sequence>
<reference evidence="2" key="1">
    <citation type="submission" date="2022-11" db="UniProtKB">
        <authorList>
            <consortium name="WormBaseParasite"/>
        </authorList>
    </citation>
    <scope>IDENTIFICATION</scope>
</reference>
<dbReference type="AlphaFoldDB" id="A0A915BNR6"/>
<protein>
    <submittedName>
        <fullName evidence="2">ER lumen protein-retaining receptor</fullName>
    </submittedName>
</protein>
<name>A0A915BNR6_PARUN</name>
<evidence type="ECO:0000313" key="2">
    <source>
        <dbReference type="WBParaSite" id="PgR049_g034_t07"/>
    </source>
</evidence>
<accession>A0A915BNR6</accession>
<keyword evidence="1" id="KW-1185">Reference proteome</keyword>
<evidence type="ECO:0000313" key="1">
    <source>
        <dbReference type="Proteomes" id="UP000887569"/>
    </source>
</evidence>
<proteinExistence type="predicted"/>
<dbReference type="Proteomes" id="UP000887569">
    <property type="component" value="Unplaced"/>
</dbReference>